<evidence type="ECO:0000313" key="5">
    <source>
        <dbReference type="EMBL" id="TNV77624.1"/>
    </source>
</evidence>
<feature type="domain" description="Translation elongation factor EFTu-like" evidence="4">
    <location>
        <begin position="174"/>
        <end position="239"/>
    </location>
</feature>
<dbReference type="OrthoDB" id="342024at2759"/>
<dbReference type="InterPro" id="IPR009000">
    <property type="entry name" value="Transl_B-barrel_sf"/>
</dbReference>
<dbReference type="AlphaFoldDB" id="A0A8J8NMM3"/>
<gene>
    <name evidence="5" type="ORF">FGO68_gene8651</name>
</gene>
<dbReference type="PANTHER" id="PTHR23115">
    <property type="entry name" value="TRANSLATION FACTOR"/>
    <property type="match status" value="1"/>
</dbReference>
<proteinExistence type="predicted"/>
<dbReference type="InterPro" id="IPR000795">
    <property type="entry name" value="T_Tr_GTP-bd_dom"/>
</dbReference>
<dbReference type="SUPFAM" id="SSF52540">
    <property type="entry name" value="P-loop containing nucleoside triphosphate hydrolases"/>
    <property type="match status" value="1"/>
</dbReference>
<keyword evidence="6" id="KW-1185">Reference proteome</keyword>
<keyword evidence="1" id="KW-0547">Nucleotide-binding</keyword>
<dbReference type="Proteomes" id="UP000785679">
    <property type="component" value="Unassembled WGS sequence"/>
</dbReference>
<comment type="caution">
    <text evidence="5">The sequence shown here is derived from an EMBL/GenBank/DDBJ whole genome shotgun (WGS) entry which is preliminary data.</text>
</comment>
<protein>
    <submittedName>
        <fullName evidence="5">Uncharacterized protein</fullName>
    </submittedName>
</protein>
<accession>A0A8J8NMM3</accession>
<keyword evidence="2" id="KW-0342">GTP-binding</keyword>
<dbReference type="Gene3D" id="2.40.30.10">
    <property type="entry name" value="Translation factors"/>
    <property type="match status" value="1"/>
</dbReference>
<name>A0A8J8NMM3_HALGN</name>
<dbReference type="InterPro" id="IPR050100">
    <property type="entry name" value="TRAFAC_GTPase_members"/>
</dbReference>
<dbReference type="Pfam" id="PF03144">
    <property type="entry name" value="GTP_EFTU_D2"/>
    <property type="match status" value="1"/>
</dbReference>
<sequence length="361" mass="40721">MKGSPQTDKIKFQFTDCPGYLKYFRNLIRGIQGAHVAVFVLDVYGACLEECRDQVLDQLYACFSGGIQNLVMCLNRMDHREIQWDRVFYDQVAIGFKQIAFKVGYNDDNIKAIIPISGWEGDNLTKMSDRMIWYEGPTLLQALESIVVNFPKELNDKPFMMAIKECHKIGGVDTVVCGVVLQGTVRPEMEVQVEASGKKSIVRSIEAHLEPIQEATVGMSIGIALKRLSTREIFVGDVLMQSTDSGTTLAQKRALSITATIEIVRKPFMQGIKKGIALIADMHTNHYGVNLLQLLEKINKDTGELLQANPESVDAMFLSARLLCQKHIKFAEQLYYGQGTSIAWKIFIKRRYPNYWVGSHQ</sequence>
<dbReference type="EMBL" id="RRYP01011599">
    <property type="protein sequence ID" value="TNV77624.1"/>
    <property type="molecule type" value="Genomic_DNA"/>
</dbReference>
<evidence type="ECO:0000259" key="3">
    <source>
        <dbReference type="Pfam" id="PF00009"/>
    </source>
</evidence>
<reference evidence="5" key="1">
    <citation type="submission" date="2019-06" db="EMBL/GenBank/DDBJ databases">
        <authorList>
            <person name="Zheng W."/>
        </authorList>
    </citation>
    <scope>NUCLEOTIDE SEQUENCE</scope>
    <source>
        <strain evidence="5">QDHG01</strain>
    </source>
</reference>
<evidence type="ECO:0000259" key="4">
    <source>
        <dbReference type="Pfam" id="PF03144"/>
    </source>
</evidence>
<dbReference type="SUPFAM" id="SSF50447">
    <property type="entry name" value="Translation proteins"/>
    <property type="match status" value="1"/>
</dbReference>
<dbReference type="InterPro" id="IPR004161">
    <property type="entry name" value="EFTu-like_2"/>
</dbReference>
<evidence type="ECO:0000256" key="1">
    <source>
        <dbReference type="ARBA" id="ARBA00022741"/>
    </source>
</evidence>
<evidence type="ECO:0000313" key="6">
    <source>
        <dbReference type="Proteomes" id="UP000785679"/>
    </source>
</evidence>
<dbReference type="InterPro" id="IPR027417">
    <property type="entry name" value="P-loop_NTPase"/>
</dbReference>
<feature type="domain" description="Tr-type G" evidence="3">
    <location>
        <begin position="6"/>
        <end position="132"/>
    </location>
</feature>
<evidence type="ECO:0000256" key="2">
    <source>
        <dbReference type="ARBA" id="ARBA00023134"/>
    </source>
</evidence>
<dbReference type="Gene3D" id="3.40.50.300">
    <property type="entry name" value="P-loop containing nucleotide triphosphate hydrolases"/>
    <property type="match status" value="1"/>
</dbReference>
<dbReference type="GO" id="GO:0005525">
    <property type="term" value="F:GTP binding"/>
    <property type="evidence" value="ECO:0007669"/>
    <property type="project" value="UniProtKB-KW"/>
</dbReference>
<organism evidence="5 6">
    <name type="scientific">Halteria grandinella</name>
    <dbReference type="NCBI Taxonomy" id="5974"/>
    <lineage>
        <taxon>Eukaryota</taxon>
        <taxon>Sar</taxon>
        <taxon>Alveolata</taxon>
        <taxon>Ciliophora</taxon>
        <taxon>Intramacronucleata</taxon>
        <taxon>Spirotrichea</taxon>
        <taxon>Stichotrichia</taxon>
        <taxon>Sporadotrichida</taxon>
        <taxon>Halteriidae</taxon>
        <taxon>Halteria</taxon>
    </lineage>
</organism>
<dbReference type="GO" id="GO:0003924">
    <property type="term" value="F:GTPase activity"/>
    <property type="evidence" value="ECO:0007669"/>
    <property type="project" value="InterPro"/>
</dbReference>
<dbReference type="Pfam" id="PF00009">
    <property type="entry name" value="GTP_EFTU"/>
    <property type="match status" value="1"/>
</dbReference>